<gene>
    <name evidence="5" type="primary">rplY</name>
    <name evidence="5" type="synonym">ctc</name>
    <name evidence="8" type="ORF">HME7025_01498</name>
</gene>
<dbReference type="GO" id="GO:0003735">
    <property type="term" value="F:structural constituent of ribosome"/>
    <property type="evidence" value="ECO:0007669"/>
    <property type="project" value="InterPro"/>
</dbReference>
<name>A0A2S2DVB5_9BACT</name>
<dbReference type="EMBL" id="CP029346">
    <property type="protein sequence ID" value="AWL09354.1"/>
    <property type="molecule type" value="Genomic_DNA"/>
</dbReference>
<dbReference type="KEGG" id="psez:HME7025_01498"/>
<evidence type="ECO:0000256" key="1">
    <source>
        <dbReference type="ARBA" id="ARBA00022730"/>
    </source>
</evidence>
<dbReference type="NCBIfam" id="TIGR00731">
    <property type="entry name" value="bL25_bact_ctc"/>
    <property type="match status" value="1"/>
</dbReference>
<evidence type="ECO:0000259" key="7">
    <source>
        <dbReference type="Pfam" id="PF14693"/>
    </source>
</evidence>
<keyword evidence="2 5" id="KW-0694">RNA-binding</keyword>
<protein>
    <recommendedName>
        <fullName evidence="5">Large ribosomal subunit protein bL25</fullName>
    </recommendedName>
    <alternativeName>
        <fullName evidence="5">General stress protein CTC</fullName>
    </alternativeName>
</protein>
<dbReference type="InterPro" id="IPR001021">
    <property type="entry name" value="Ribosomal_bL25_long"/>
</dbReference>
<evidence type="ECO:0000256" key="2">
    <source>
        <dbReference type="ARBA" id="ARBA00022884"/>
    </source>
</evidence>
<dbReference type="GO" id="GO:0022625">
    <property type="term" value="C:cytosolic large ribosomal subunit"/>
    <property type="evidence" value="ECO:0007669"/>
    <property type="project" value="TreeGrafter"/>
</dbReference>
<dbReference type="GO" id="GO:0008097">
    <property type="term" value="F:5S rRNA binding"/>
    <property type="evidence" value="ECO:0007669"/>
    <property type="project" value="InterPro"/>
</dbReference>
<feature type="domain" description="Large ribosomal subunit protein bL25 L25" evidence="6">
    <location>
        <begin position="9"/>
        <end position="90"/>
    </location>
</feature>
<dbReference type="PANTHER" id="PTHR33284:SF1">
    <property type="entry name" value="RIBOSOMAL PROTEIN L25_GLN-TRNA SYNTHETASE, ANTI-CODON-BINDING DOMAIN-CONTAINING PROTEIN"/>
    <property type="match status" value="1"/>
</dbReference>
<proteinExistence type="inferred from homology"/>
<dbReference type="Gene3D" id="2.40.240.10">
    <property type="entry name" value="Ribosomal Protein L25, Chain P"/>
    <property type="match status" value="1"/>
</dbReference>
<dbReference type="GO" id="GO:0006412">
    <property type="term" value="P:translation"/>
    <property type="evidence" value="ECO:0007669"/>
    <property type="project" value="UniProtKB-UniRule"/>
</dbReference>
<dbReference type="InterPro" id="IPR011035">
    <property type="entry name" value="Ribosomal_bL25/Gln-tRNA_synth"/>
</dbReference>
<dbReference type="InterPro" id="IPR037121">
    <property type="entry name" value="Ribosomal_bL25_C"/>
</dbReference>
<keyword evidence="1 5" id="KW-0699">rRNA-binding</keyword>
<accession>A0A2S2DVB5</accession>
<dbReference type="NCBIfam" id="NF004132">
    <property type="entry name" value="PRK05618.2-2"/>
    <property type="match status" value="1"/>
</dbReference>
<dbReference type="Pfam" id="PF14693">
    <property type="entry name" value="Ribosomal_TL5_C"/>
    <property type="match status" value="1"/>
</dbReference>
<dbReference type="RefSeq" id="WP_109323045.1">
    <property type="nucleotide sequence ID" value="NZ_CP029346.1"/>
</dbReference>
<evidence type="ECO:0000256" key="3">
    <source>
        <dbReference type="ARBA" id="ARBA00022980"/>
    </source>
</evidence>
<evidence type="ECO:0000256" key="4">
    <source>
        <dbReference type="ARBA" id="ARBA00023274"/>
    </source>
</evidence>
<dbReference type="HAMAP" id="MF_01334">
    <property type="entry name" value="Ribosomal_bL25_CTC"/>
    <property type="match status" value="1"/>
</dbReference>
<dbReference type="InterPro" id="IPR020056">
    <property type="entry name" value="Rbsml_bL25/Gln-tRNA_synth_N"/>
</dbReference>
<dbReference type="Pfam" id="PF01386">
    <property type="entry name" value="Ribosomal_L25p"/>
    <property type="match status" value="1"/>
</dbReference>
<feature type="domain" description="Large ribosomal subunit protein bL25 beta" evidence="7">
    <location>
        <begin position="99"/>
        <end position="180"/>
    </location>
</feature>
<dbReference type="Gene3D" id="2.170.120.20">
    <property type="entry name" value="Ribosomal protein L25, beta domain"/>
    <property type="match status" value="1"/>
</dbReference>
<dbReference type="OrthoDB" id="9786489at2"/>
<dbReference type="Proteomes" id="UP000245468">
    <property type="component" value="Chromosome"/>
</dbReference>
<dbReference type="InterPro" id="IPR020057">
    <property type="entry name" value="Ribosomal_bL25_b-dom"/>
</dbReference>
<keyword evidence="4 5" id="KW-0687">Ribonucleoprotein</keyword>
<comment type="similarity">
    <text evidence="5">Belongs to the bacterial ribosomal protein bL25 family. CTC subfamily.</text>
</comment>
<dbReference type="AlphaFoldDB" id="A0A2S2DVB5"/>
<dbReference type="PANTHER" id="PTHR33284">
    <property type="entry name" value="RIBOSOMAL PROTEIN L25/GLN-TRNA SYNTHETASE, ANTI-CODON-BINDING DOMAIN-CONTAINING PROTEIN"/>
    <property type="match status" value="1"/>
</dbReference>
<dbReference type="InterPro" id="IPR020930">
    <property type="entry name" value="Ribosomal_uL5_bac-type"/>
</dbReference>
<evidence type="ECO:0000256" key="5">
    <source>
        <dbReference type="HAMAP-Rule" id="MF_01334"/>
    </source>
</evidence>
<comment type="subunit">
    <text evidence="5">Part of the 50S ribosomal subunit; part of the 5S rRNA/L5/L18/L25 subcomplex. Contacts the 5S rRNA. Binds to the 5S rRNA independently of L5 and L18.</text>
</comment>
<dbReference type="SUPFAM" id="SSF50715">
    <property type="entry name" value="Ribosomal protein L25-like"/>
    <property type="match status" value="1"/>
</dbReference>
<evidence type="ECO:0000259" key="6">
    <source>
        <dbReference type="Pfam" id="PF01386"/>
    </source>
</evidence>
<comment type="function">
    <text evidence="5">This is one of the proteins that binds to the 5S RNA in the ribosome where it forms part of the central protuberance.</text>
</comment>
<evidence type="ECO:0000313" key="8">
    <source>
        <dbReference type="EMBL" id="AWL09354.1"/>
    </source>
</evidence>
<dbReference type="CDD" id="cd00495">
    <property type="entry name" value="Ribosomal_L25_TL5_CTC"/>
    <property type="match status" value="1"/>
</dbReference>
<keyword evidence="3 5" id="KW-0689">Ribosomal protein</keyword>
<organism evidence="8 9">
    <name type="scientific">Aquirufa nivalisilvae</name>
    <dbReference type="NCBI Taxonomy" id="2516557"/>
    <lineage>
        <taxon>Bacteria</taxon>
        <taxon>Pseudomonadati</taxon>
        <taxon>Bacteroidota</taxon>
        <taxon>Cytophagia</taxon>
        <taxon>Cytophagales</taxon>
        <taxon>Flectobacillaceae</taxon>
        <taxon>Aquirufa</taxon>
    </lineage>
</organism>
<dbReference type="InterPro" id="IPR029751">
    <property type="entry name" value="Ribosomal_L25_dom"/>
</dbReference>
<sequence length="188" mass="20590">MKKLEIVGYKRANLGSKGAKDLRTEALAPCVLYGGKEQVHFAVPMILFRDLLYSADVYEVALNIEGDVYRAILQDAQFHPVNEMILHVDFLEIVDNKAIKIDVPIKIIGNSPGVIKGGKMIQKLRKVTLKGLAENIPDFVTADISGLDLGQTVKVNKLVVEGCEILNPMSNPVATIDIPRALRGKLTA</sequence>
<reference evidence="9" key="1">
    <citation type="submission" date="2018-05" db="EMBL/GenBank/DDBJ databases">
        <title>Pseudarcicella sp. HME7025 Genome sequencing and assembly.</title>
        <authorList>
            <person name="Kim H."/>
            <person name="Kang H."/>
            <person name="Joh K."/>
        </authorList>
    </citation>
    <scope>NUCLEOTIDE SEQUENCE [LARGE SCALE GENOMIC DNA]</scope>
    <source>
        <strain evidence="9">HME7025</strain>
    </source>
</reference>
<keyword evidence="9" id="KW-1185">Reference proteome</keyword>
<evidence type="ECO:0000313" key="9">
    <source>
        <dbReference type="Proteomes" id="UP000245468"/>
    </source>
</evidence>